<dbReference type="PROSITE" id="PS51125">
    <property type="entry name" value="NHL"/>
    <property type="match status" value="2"/>
</dbReference>
<dbReference type="AlphaFoldDB" id="C3XSR6"/>
<dbReference type="eggNOG" id="KOG2177">
    <property type="taxonomic scope" value="Eukaryota"/>
</dbReference>
<dbReference type="InterPro" id="IPR050952">
    <property type="entry name" value="TRIM-NHL_E3_ligases"/>
</dbReference>
<dbReference type="Pfam" id="PF01436">
    <property type="entry name" value="NHL"/>
    <property type="match status" value="1"/>
</dbReference>
<dbReference type="Gene3D" id="2.120.10.30">
    <property type="entry name" value="TolB, C-terminal domain"/>
    <property type="match status" value="2"/>
</dbReference>
<dbReference type="InParanoid" id="C3XSR6"/>
<organism>
    <name type="scientific">Branchiostoma floridae</name>
    <name type="common">Florida lancelet</name>
    <name type="synonym">Amphioxus</name>
    <dbReference type="NCBI Taxonomy" id="7739"/>
    <lineage>
        <taxon>Eukaryota</taxon>
        <taxon>Metazoa</taxon>
        <taxon>Chordata</taxon>
        <taxon>Cephalochordata</taxon>
        <taxon>Leptocardii</taxon>
        <taxon>Amphioxiformes</taxon>
        <taxon>Branchiostomatidae</taxon>
        <taxon>Branchiostoma</taxon>
    </lineage>
</organism>
<feature type="repeat" description="NHL" evidence="2">
    <location>
        <begin position="1"/>
        <end position="44"/>
    </location>
</feature>
<keyword evidence="1" id="KW-0677">Repeat</keyword>
<dbReference type="InterPro" id="IPR011042">
    <property type="entry name" value="6-blade_b-propeller_TolB-like"/>
</dbReference>
<feature type="non-terminal residue" evidence="3">
    <location>
        <position position="169"/>
    </location>
</feature>
<accession>C3XSR6</accession>
<evidence type="ECO:0000256" key="2">
    <source>
        <dbReference type="PROSITE-ProRule" id="PRU00504"/>
    </source>
</evidence>
<name>C3XSR6_BRAFL</name>
<reference evidence="3" key="1">
    <citation type="journal article" date="2008" name="Nature">
        <title>The amphioxus genome and the evolution of the chordate karyotype.</title>
        <authorList>
            <consortium name="US DOE Joint Genome Institute (JGI-PGF)"/>
            <person name="Putnam N.H."/>
            <person name="Butts T."/>
            <person name="Ferrier D.E.K."/>
            <person name="Furlong R.F."/>
            <person name="Hellsten U."/>
            <person name="Kawashima T."/>
            <person name="Robinson-Rechavi M."/>
            <person name="Shoguchi E."/>
            <person name="Terry A."/>
            <person name="Yu J.-K."/>
            <person name="Benito-Gutierrez E.L."/>
            <person name="Dubchak I."/>
            <person name="Garcia-Fernandez J."/>
            <person name="Gibson-Brown J.J."/>
            <person name="Grigoriev I.V."/>
            <person name="Horton A.C."/>
            <person name="de Jong P.J."/>
            <person name="Jurka J."/>
            <person name="Kapitonov V.V."/>
            <person name="Kohara Y."/>
            <person name="Kuroki Y."/>
            <person name="Lindquist E."/>
            <person name="Lucas S."/>
            <person name="Osoegawa K."/>
            <person name="Pennacchio L.A."/>
            <person name="Salamov A.A."/>
            <person name="Satou Y."/>
            <person name="Sauka-Spengler T."/>
            <person name="Schmutz J."/>
            <person name="Shin-I T."/>
            <person name="Toyoda A."/>
            <person name="Bronner-Fraser M."/>
            <person name="Fujiyama A."/>
            <person name="Holland L.Z."/>
            <person name="Holland P.W.H."/>
            <person name="Satoh N."/>
            <person name="Rokhsar D.S."/>
        </authorList>
    </citation>
    <scope>NUCLEOTIDE SEQUENCE [LARGE SCALE GENOMIC DNA]</scope>
    <source>
        <strain evidence="3">S238N-H82</strain>
        <tissue evidence="3">Testes</tissue>
    </source>
</reference>
<protein>
    <submittedName>
        <fullName evidence="3">Uncharacterized protein</fullName>
    </submittedName>
</protein>
<evidence type="ECO:0000313" key="3">
    <source>
        <dbReference type="EMBL" id="EEN68987.1"/>
    </source>
</evidence>
<gene>
    <name evidence="3" type="ORF">BRAFLDRAFT_159469</name>
</gene>
<dbReference type="PANTHER" id="PTHR24104:SF50">
    <property type="entry name" value="SMP-30_GLUCONOLACTONASE_LRE-LIKE REGION DOMAIN-CONTAINING PROTEIN"/>
    <property type="match status" value="1"/>
</dbReference>
<sequence length="169" mass="18534">KITFGGTGSDPGRFKDNRGVAVSADNEIFVTDKRNKRVQVFNINGDFLRLFPTSLLPKGVAITVDLHNDKILVILLDEILMFQPNGSFCRSIGKGLHQYEYATSDNSGRILVTDYSHSKVQVYNHTGHWLFGFGGFGRGDGQLIRPSGVCTDVSGRVIVANDGNGRVDM</sequence>
<dbReference type="EMBL" id="GG666459">
    <property type="protein sequence ID" value="EEN68987.1"/>
    <property type="molecule type" value="Genomic_DNA"/>
</dbReference>
<feature type="repeat" description="NHL" evidence="2">
    <location>
        <begin position="130"/>
        <end position="167"/>
    </location>
</feature>
<dbReference type="SUPFAM" id="SSF101898">
    <property type="entry name" value="NHL repeat"/>
    <property type="match status" value="1"/>
</dbReference>
<feature type="non-terminal residue" evidence="3">
    <location>
        <position position="1"/>
    </location>
</feature>
<dbReference type="CDD" id="cd05819">
    <property type="entry name" value="NHL"/>
    <property type="match status" value="1"/>
</dbReference>
<dbReference type="InterPro" id="IPR001258">
    <property type="entry name" value="NHL_repeat"/>
</dbReference>
<proteinExistence type="predicted"/>
<dbReference type="PANTHER" id="PTHR24104">
    <property type="entry name" value="E3 UBIQUITIN-PROTEIN LIGASE NHLRC1-RELATED"/>
    <property type="match status" value="1"/>
</dbReference>
<dbReference type="STRING" id="7739.C3XSR6"/>
<evidence type="ECO:0000256" key="1">
    <source>
        <dbReference type="ARBA" id="ARBA00022737"/>
    </source>
</evidence>